<dbReference type="InterPro" id="IPR045599">
    <property type="entry name" value="DUF6456"/>
</dbReference>
<feature type="region of interest" description="Disordered" evidence="1">
    <location>
        <begin position="75"/>
        <end position="123"/>
    </location>
</feature>
<accession>A0A495D136</accession>
<reference evidence="3 4" key="1">
    <citation type="submission" date="2018-10" db="EMBL/GenBank/DDBJ databases">
        <title>Genomic Encyclopedia of Type Strains, Phase IV (KMG-IV): sequencing the most valuable type-strain genomes for metagenomic binning, comparative biology and taxonomic classification.</title>
        <authorList>
            <person name="Goeker M."/>
        </authorList>
    </citation>
    <scope>NUCLEOTIDE SEQUENCE [LARGE SCALE GENOMIC DNA]</scope>
    <source>
        <strain evidence="3 4">DSM 4734</strain>
    </source>
</reference>
<dbReference type="RefSeq" id="WP_121212221.1">
    <property type="nucleotide sequence ID" value="NZ_RBIM01000007.1"/>
</dbReference>
<comment type="caution">
    <text evidence="3">The sequence shown here is derived from an EMBL/GenBank/DDBJ whole genome shotgun (WGS) entry which is preliminary data.</text>
</comment>
<evidence type="ECO:0000259" key="2">
    <source>
        <dbReference type="Pfam" id="PF20057"/>
    </source>
</evidence>
<dbReference type="AlphaFoldDB" id="A0A495D136"/>
<evidence type="ECO:0000313" key="4">
    <source>
        <dbReference type="Proteomes" id="UP000273675"/>
    </source>
</evidence>
<evidence type="ECO:0000313" key="3">
    <source>
        <dbReference type="EMBL" id="RKQ95214.1"/>
    </source>
</evidence>
<dbReference type="Pfam" id="PF20057">
    <property type="entry name" value="DUF6456"/>
    <property type="match status" value="1"/>
</dbReference>
<feature type="compositionally biased region" description="Basic and acidic residues" evidence="1">
    <location>
        <begin position="78"/>
        <end position="96"/>
    </location>
</feature>
<evidence type="ECO:0000256" key="1">
    <source>
        <dbReference type="SAM" id="MobiDB-lite"/>
    </source>
</evidence>
<protein>
    <recommendedName>
        <fullName evidence="2">DUF6456 domain-containing protein</fullName>
    </recommendedName>
</protein>
<organism evidence="3 4">
    <name type="scientific">Maricaulis maris</name>
    <dbReference type="NCBI Taxonomy" id="74318"/>
    <lineage>
        <taxon>Bacteria</taxon>
        <taxon>Pseudomonadati</taxon>
        <taxon>Pseudomonadota</taxon>
        <taxon>Alphaproteobacteria</taxon>
        <taxon>Maricaulales</taxon>
        <taxon>Maricaulaceae</taxon>
        <taxon>Maricaulis</taxon>
    </lineage>
</organism>
<proteinExistence type="predicted"/>
<dbReference type="EMBL" id="RBIM01000007">
    <property type="protein sequence ID" value="RKQ95214.1"/>
    <property type="molecule type" value="Genomic_DNA"/>
</dbReference>
<sequence length="237" mass="26182">MSAPRWMRALARPGARMLPPGEVEARAVVLPKGDRRRRPTTYLSASRFEEAMRCGWLARRENGLGLSADGQAALKAGTRGEDPDPAARHREMEDRSLITPDGSLRTARANRREGPLGPWLDGLEPHQRQAGERFISDYHQSTLMSPVTRNWSPTAQRRSEGRRKGPEDAAVSALAAKDRVMDALDTLGPTFARVIEAALVHEDSAAALERRFGWAARSGRTVLGLALTRLAEIYRLV</sequence>
<gene>
    <name evidence="3" type="ORF">C7435_2903</name>
</gene>
<dbReference type="Proteomes" id="UP000273675">
    <property type="component" value="Unassembled WGS sequence"/>
</dbReference>
<feature type="domain" description="DUF6456" evidence="2">
    <location>
        <begin position="123"/>
        <end position="235"/>
    </location>
</feature>
<dbReference type="OrthoDB" id="7476630at2"/>
<name>A0A495D136_9PROT</name>